<dbReference type="PROSITE" id="PS00188">
    <property type="entry name" value="BIOTIN"/>
    <property type="match status" value="1"/>
</dbReference>
<protein>
    <submittedName>
        <fullName evidence="3">Biotin-requiring enzyme</fullName>
    </submittedName>
</protein>
<dbReference type="PROSITE" id="PS50968">
    <property type="entry name" value="BIOTINYL_LIPOYL"/>
    <property type="match status" value="1"/>
</dbReference>
<dbReference type="InterPro" id="IPR000089">
    <property type="entry name" value="Biotin_lipoyl"/>
</dbReference>
<evidence type="ECO:0000259" key="2">
    <source>
        <dbReference type="PROSITE" id="PS50968"/>
    </source>
</evidence>
<evidence type="ECO:0000256" key="1">
    <source>
        <dbReference type="ARBA" id="ARBA00023267"/>
    </source>
</evidence>
<sequence length="160" mass="17797">MGQNLRAKVNDAHDFEFSEAEIQSLDVQESKNKLHILQNNKSVQSEILKSDFLNKKYNIKINANTYVVSIKNDLDLLIKEMGLSLAASQVVNDIKAPMPGLILDINVSEGDEVSEGDQLLVLEAMKMENAITAPRNAVIKSISINKSETVTKNQLLIEME</sequence>
<reference evidence="3 4" key="1">
    <citation type="submission" date="2016-10" db="EMBL/GenBank/DDBJ databases">
        <authorList>
            <person name="de Groot N.N."/>
        </authorList>
    </citation>
    <scope>NUCLEOTIDE SEQUENCE [LARGE SCALE GENOMIC DNA]</scope>
    <source>
        <strain evidence="3 4">DSM 23581</strain>
    </source>
</reference>
<dbReference type="InterPro" id="IPR001882">
    <property type="entry name" value="Biotin_BS"/>
</dbReference>
<keyword evidence="4" id="KW-1185">Reference proteome</keyword>
<evidence type="ECO:0000313" key="3">
    <source>
        <dbReference type="EMBL" id="SEA10469.1"/>
    </source>
</evidence>
<dbReference type="RefSeq" id="WP_093240597.1">
    <property type="nucleotide sequence ID" value="NZ_FNQF01000003.1"/>
</dbReference>
<dbReference type="Proteomes" id="UP000198820">
    <property type="component" value="Unassembled WGS sequence"/>
</dbReference>
<evidence type="ECO:0000313" key="4">
    <source>
        <dbReference type="Proteomes" id="UP000198820"/>
    </source>
</evidence>
<dbReference type="PANTHER" id="PTHR45266:SF3">
    <property type="entry name" value="OXALOACETATE DECARBOXYLASE ALPHA CHAIN"/>
    <property type="match status" value="1"/>
</dbReference>
<name>A0A1H3YFU6_9FLAO</name>
<feature type="domain" description="Lipoyl-binding" evidence="2">
    <location>
        <begin position="78"/>
        <end position="160"/>
    </location>
</feature>
<dbReference type="Gene3D" id="2.40.50.100">
    <property type="match status" value="1"/>
</dbReference>
<dbReference type="InterPro" id="IPR050709">
    <property type="entry name" value="Biotin_Carboxyl_Carrier/Decarb"/>
</dbReference>
<dbReference type="AlphaFoldDB" id="A0A1H3YFU6"/>
<dbReference type="STRING" id="908615.SAMN05421540_103134"/>
<keyword evidence="1" id="KW-0092">Biotin</keyword>
<dbReference type="Pfam" id="PF00364">
    <property type="entry name" value="Biotin_lipoyl"/>
    <property type="match status" value="1"/>
</dbReference>
<dbReference type="InterPro" id="IPR011053">
    <property type="entry name" value="Single_hybrid_motif"/>
</dbReference>
<accession>A0A1H3YFU6</accession>
<dbReference type="EMBL" id="FNQF01000003">
    <property type="protein sequence ID" value="SEA10469.1"/>
    <property type="molecule type" value="Genomic_DNA"/>
</dbReference>
<dbReference type="PANTHER" id="PTHR45266">
    <property type="entry name" value="OXALOACETATE DECARBOXYLASE ALPHA CHAIN"/>
    <property type="match status" value="1"/>
</dbReference>
<gene>
    <name evidence="3" type="ORF">SAMN05421540_103134</name>
</gene>
<dbReference type="SUPFAM" id="SSF51230">
    <property type="entry name" value="Single hybrid motif"/>
    <property type="match status" value="1"/>
</dbReference>
<organism evidence="3 4">
    <name type="scientific">Psychroflexus halocasei</name>
    <dbReference type="NCBI Taxonomy" id="908615"/>
    <lineage>
        <taxon>Bacteria</taxon>
        <taxon>Pseudomonadati</taxon>
        <taxon>Bacteroidota</taxon>
        <taxon>Flavobacteriia</taxon>
        <taxon>Flavobacteriales</taxon>
        <taxon>Flavobacteriaceae</taxon>
        <taxon>Psychroflexus</taxon>
    </lineage>
</organism>
<dbReference type="CDD" id="cd06850">
    <property type="entry name" value="biotinyl_domain"/>
    <property type="match status" value="1"/>
</dbReference>
<dbReference type="FunFam" id="2.40.50.100:FF:000003">
    <property type="entry name" value="Acetyl-CoA carboxylase biotin carboxyl carrier protein"/>
    <property type="match status" value="1"/>
</dbReference>
<proteinExistence type="predicted"/>